<dbReference type="PRINTS" id="PR00081">
    <property type="entry name" value="GDHRDH"/>
</dbReference>
<dbReference type="SUPFAM" id="SSF51735">
    <property type="entry name" value="NAD(P)-binding Rossmann-fold domains"/>
    <property type="match status" value="1"/>
</dbReference>
<accession>A0A7R9MH67</accession>
<sequence>MANLYYDLNDYFYESNDFPIDDYKQVRNSRNFTGKVVLTTGSSSGIGEGIVKLFSVLGASVVVTGLNATEITRVAEECQELSPNKLKPLEIVADLTKTDDVNRLLNETIKTFGKLDVLVNNAGVLKLSPLRDPNFMHVFDQTISINLRAYLELSQLAVPYLDKTNGTIISTSSIASSLP</sequence>
<dbReference type="InterPro" id="IPR002347">
    <property type="entry name" value="SDR_fam"/>
</dbReference>
<dbReference type="EMBL" id="CAJPVJ010019413">
    <property type="protein sequence ID" value="CAG2177288.1"/>
    <property type="molecule type" value="Genomic_DNA"/>
</dbReference>
<dbReference type="AlphaFoldDB" id="A0A7R9MH67"/>
<protein>
    <submittedName>
        <fullName evidence="1">Uncharacterized protein</fullName>
    </submittedName>
</protein>
<dbReference type="PANTHER" id="PTHR43975">
    <property type="entry name" value="ZGC:101858"/>
    <property type="match status" value="1"/>
</dbReference>
<evidence type="ECO:0000313" key="2">
    <source>
        <dbReference type="Proteomes" id="UP000728032"/>
    </source>
</evidence>
<dbReference type="Gene3D" id="3.40.50.720">
    <property type="entry name" value="NAD(P)-binding Rossmann-like Domain"/>
    <property type="match status" value="1"/>
</dbReference>
<gene>
    <name evidence="1" type="ORF">ONB1V03_LOCUS16720</name>
</gene>
<name>A0A7R9MH67_9ACAR</name>
<organism evidence="1">
    <name type="scientific">Oppiella nova</name>
    <dbReference type="NCBI Taxonomy" id="334625"/>
    <lineage>
        <taxon>Eukaryota</taxon>
        <taxon>Metazoa</taxon>
        <taxon>Ecdysozoa</taxon>
        <taxon>Arthropoda</taxon>
        <taxon>Chelicerata</taxon>
        <taxon>Arachnida</taxon>
        <taxon>Acari</taxon>
        <taxon>Acariformes</taxon>
        <taxon>Sarcoptiformes</taxon>
        <taxon>Oribatida</taxon>
        <taxon>Brachypylina</taxon>
        <taxon>Oppioidea</taxon>
        <taxon>Oppiidae</taxon>
        <taxon>Oppiella</taxon>
    </lineage>
</organism>
<reference evidence="1" key="1">
    <citation type="submission" date="2020-11" db="EMBL/GenBank/DDBJ databases">
        <authorList>
            <person name="Tran Van P."/>
        </authorList>
    </citation>
    <scope>NUCLEOTIDE SEQUENCE</scope>
</reference>
<dbReference type="Proteomes" id="UP000728032">
    <property type="component" value="Unassembled WGS sequence"/>
</dbReference>
<dbReference type="EMBL" id="OC934238">
    <property type="protein sequence ID" value="CAD7660150.1"/>
    <property type="molecule type" value="Genomic_DNA"/>
</dbReference>
<dbReference type="PANTHER" id="PTHR43975:SF2">
    <property type="entry name" value="EG:BACR7A4.14 PROTEIN-RELATED"/>
    <property type="match status" value="1"/>
</dbReference>
<dbReference type="InterPro" id="IPR036291">
    <property type="entry name" value="NAD(P)-bd_dom_sf"/>
</dbReference>
<evidence type="ECO:0000313" key="1">
    <source>
        <dbReference type="EMBL" id="CAD7660150.1"/>
    </source>
</evidence>
<feature type="non-terminal residue" evidence="1">
    <location>
        <position position="179"/>
    </location>
</feature>
<keyword evidence="2" id="KW-1185">Reference proteome</keyword>
<dbReference type="Pfam" id="PF00106">
    <property type="entry name" value="adh_short"/>
    <property type="match status" value="1"/>
</dbReference>
<dbReference type="OrthoDB" id="47007at2759"/>
<proteinExistence type="predicted"/>